<gene>
    <name evidence="3" type="ORF">FQP90_11075</name>
</gene>
<accession>A0A558H115</accession>
<dbReference type="InterPro" id="IPR007361">
    <property type="entry name" value="DUF427"/>
</dbReference>
<comment type="caution">
    <text evidence="3">The sequence shown here is derived from an EMBL/GenBank/DDBJ whole genome shotgun (WGS) entry which is preliminary data.</text>
</comment>
<dbReference type="PANTHER" id="PTHR43058">
    <property type="entry name" value="SLR0655 PROTEIN"/>
    <property type="match status" value="1"/>
</dbReference>
<name>A0A558H115_PAENT</name>
<evidence type="ECO:0000313" key="4">
    <source>
        <dbReference type="Proteomes" id="UP000316500"/>
    </source>
</evidence>
<feature type="region of interest" description="Disordered" evidence="1">
    <location>
        <begin position="59"/>
        <end position="81"/>
    </location>
</feature>
<sequence>MTSYSGSFPPGPEPPGRSGTPAIATRNPHDVDGTPGGPAPTSIPGRRWHHGVMVSLSGFPRSKRPHRIPPEPGQESVWDYPRPPRVEARSERILVRLGGHVIADTVDSVRVLETSHPPVYYLPFDAFAPGVLVPVDGATFCEYKGMAGYFDVAAGGLVASRAGWTYPEPSRGFEALRIRVALYPGRMDSCEVDGEQVTPQDGNFYGGWITRNIVGPFKGAPDTAGW</sequence>
<dbReference type="Proteomes" id="UP000316500">
    <property type="component" value="Unassembled WGS sequence"/>
</dbReference>
<protein>
    <submittedName>
        <fullName evidence="3">DUF427 domain-containing protein</fullName>
    </submittedName>
</protein>
<dbReference type="Gene3D" id="2.170.150.40">
    <property type="entry name" value="Domain of unknown function (DUF427)"/>
    <property type="match status" value="1"/>
</dbReference>
<dbReference type="InterPro" id="IPR038694">
    <property type="entry name" value="DUF427_sf"/>
</dbReference>
<evidence type="ECO:0000313" key="3">
    <source>
        <dbReference type="EMBL" id="TVU62766.1"/>
    </source>
</evidence>
<feature type="domain" description="DUF427" evidence="2">
    <location>
        <begin position="95"/>
        <end position="184"/>
    </location>
</feature>
<dbReference type="AlphaFoldDB" id="A0A558H115"/>
<evidence type="ECO:0000256" key="1">
    <source>
        <dbReference type="SAM" id="MobiDB-lite"/>
    </source>
</evidence>
<evidence type="ECO:0000259" key="2">
    <source>
        <dbReference type="Pfam" id="PF04248"/>
    </source>
</evidence>
<feature type="region of interest" description="Disordered" evidence="1">
    <location>
        <begin position="1"/>
        <end position="47"/>
    </location>
</feature>
<dbReference type="OrthoDB" id="285364at2"/>
<proteinExistence type="predicted"/>
<dbReference type="EMBL" id="VNFK01000007">
    <property type="protein sequence ID" value="TVU62766.1"/>
    <property type="molecule type" value="Genomic_DNA"/>
</dbReference>
<dbReference type="PANTHER" id="PTHR43058:SF1">
    <property type="entry name" value="DUF427 DOMAIN-CONTAINING PROTEIN"/>
    <property type="match status" value="1"/>
</dbReference>
<organism evidence="3 4">
    <name type="scientific">Paenarthrobacter nitroguajacolicus</name>
    <name type="common">Arthrobacter nitroguajacolicus</name>
    <dbReference type="NCBI Taxonomy" id="211146"/>
    <lineage>
        <taxon>Bacteria</taxon>
        <taxon>Bacillati</taxon>
        <taxon>Actinomycetota</taxon>
        <taxon>Actinomycetes</taxon>
        <taxon>Micrococcales</taxon>
        <taxon>Micrococcaceae</taxon>
        <taxon>Paenarthrobacter</taxon>
    </lineage>
</organism>
<dbReference type="Pfam" id="PF04248">
    <property type="entry name" value="NTP_transf_9"/>
    <property type="match status" value="1"/>
</dbReference>
<reference evidence="3 4" key="1">
    <citation type="submission" date="2019-07" db="EMBL/GenBank/DDBJ databases">
        <title>Diversity of Bacteria from Kongsfjorden, Arctic.</title>
        <authorList>
            <person name="Yu Y."/>
        </authorList>
    </citation>
    <scope>NUCLEOTIDE SEQUENCE [LARGE SCALE GENOMIC DNA]</scope>
    <source>
        <strain evidence="3 4">SM1928</strain>
    </source>
</reference>